<keyword evidence="5" id="KW-1185">Reference proteome</keyword>
<dbReference type="InterPro" id="IPR029058">
    <property type="entry name" value="AB_hydrolase_fold"/>
</dbReference>
<accession>A0A3L6PSF5</accession>
<feature type="domain" description="Phospholipase/carboxylesterase/thioesterase" evidence="3">
    <location>
        <begin position="159"/>
        <end position="255"/>
    </location>
</feature>
<protein>
    <submittedName>
        <fullName evidence="4">Inactive carboxylesterase</fullName>
    </submittedName>
</protein>
<dbReference type="Proteomes" id="UP000275267">
    <property type="component" value="Unassembled WGS sequence"/>
</dbReference>
<evidence type="ECO:0000313" key="4">
    <source>
        <dbReference type="EMBL" id="RLM64587.1"/>
    </source>
</evidence>
<feature type="compositionally biased region" description="Basic residues" evidence="2">
    <location>
        <begin position="26"/>
        <end position="38"/>
    </location>
</feature>
<feature type="compositionally biased region" description="Pro residues" evidence="2">
    <location>
        <begin position="142"/>
        <end position="159"/>
    </location>
</feature>
<dbReference type="Gene3D" id="3.40.50.1820">
    <property type="entry name" value="alpha/beta hydrolase"/>
    <property type="match status" value="1"/>
</dbReference>
<reference evidence="5" key="1">
    <citation type="journal article" date="2019" name="Nat. Commun.">
        <title>The genome of broomcorn millet.</title>
        <authorList>
            <person name="Zou C."/>
            <person name="Miki D."/>
            <person name="Li D."/>
            <person name="Tang Q."/>
            <person name="Xiao L."/>
            <person name="Rajput S."/>
            <person name="Deng P."/>
            <person name="Jia W."/>
            <person name="Huang R."/>
            <person name="Zhang M."/>
            <person name="Sun Y."/>
            <person name="Hu J."/>
            <person name="Fu X."/>
            <person name="Schnable P.S."/>
            <person name="Li F."/>
            <person name="Zhang H."/>
            <person name="Feng B."/>
            <person name="Zhu X."/>
            <person name="Liu R."/>
            <person name="Schnable J.C."/>
            <person name="Zhu J.-K."/>
            <person name="Zhang H."/>
        </authorList>
    </citation>
    <scope>NUCLEOTIDE SEQUENCE [LARGE SCALE GENOMIC DNA]</scope>
</reference>
<evidence type="ECO:0000259" key="3">
    <source>
        <dbReference type="Pfam" id="PF02230"/>
    </source>
</evidence>
<dbReference type="InterPro" id="IPR050565">
    <property type="entry name" value="LYPA1-2/EST-like"/>
</dbReference>
<dbReference type="InterPro" id="IPR003140">
    <property type="entry name" value="PLipase/COase/thioEstase"/>
</dbReference>
<dbReference type="OrthoDB" id="2418081at2759"/>
<evidence type="ECO:0000256" key="2">
    <source>
        <dbReference type="SAM" id="MobiDB-lite"/>
    </source>
</evidence>
<dbReference type="GO" id="GO:0052689">
    <property type="term" value="F:carboxylic ester hydrolase activity"/>
    <property type="evidence" value="ECO:0007669"/>
    <property type="project" value="TreeGrafter"/>
</dbReference>
<proteinExistence type="inferred from homology"/>
<dbReference type="PANTHER" id="PTHR10655">
    <property type="entry name" value="LYSOPHOSPHOLIPASE-RELATED"/>
    <property type="match status" value="1"/>
</dbReference>
<evidence type="ECO:0000256" key="1">
    <source>
        <dbReference type="ARBA" id="ARBA00006499"/>
    </source>
</evidence>
<organism evidence="4 5">
    <name type="scientific">Panicum miliaceum</name>
    <name type="common">Proso millet</name>
    <name type="synonym">Broomcorn millet</name>
    <dbReference type="NCBI Taxonomy" id="4540"/>
    <lineage>
        <taxon>Eukaryota</taxon>
        <taxon>Viridiplantae</taxon>
        <taxon>Streptophyta</taxon>
        <taxon>Embryophyta</taxon>
        <taxon>Tracheophyta</taxon>
        <taxon>Spermatophyta</taxon>
        <taxon>Magnoliopsida</taxon>
        <taxon>Liliopsida</taxon>
        <taxon>Poales</taxon>
        <taxon>Poaceae</taxon>
        <taxon>PACMAD clade</taxon>
        <taxon>Panicoideae</taxon>
        <taxon>Panicodae</taxon>
        <taxon>Paniceae</taxon>
        <taxon>Panicinae</taxon>
        <taxon>Panicum</taxon>
        <taxon>Panicum sect. Panicum</taxon>
    </lineage>
</organism>
<dbReference type="GO" id="GO:0005737">
    <property type="term" value="C:cytoplasm"/>
    <property type="evidence" value="ECO:0007669"/>
    <property type="project" value="TreeGrafter"/>
</dbReference>
<dbReference type="GO" id="GO:0008474">
    <property type="term" value="F:palmitoyl-(protein) hydrolase activity"/>
    <property type="evidence" value="ECO:0007669"/>
    <property type="project" value="TreeGrafter"/>
</dbReference>
<dbReference type="EMBL" id="PQIB02000015">
    <property type="protein sequence ID" value="RLM64587.1"/>
    <property type="molecule type" value="Genomic_DNA"/>
</dbReference>
<sequence>MSCRVRALLRDAESRRWSSGGEPRVRSARRTAKSHLKVKSMSQVNTRHGNSVEHGIEYQRRLPDDDAASTASLAGKTRGRTETAASPPALLLLSPSSPNSIRWWSACPPPGPGAGGRGAAASWCGCTAWATAAAPTSSSPSTSPPPPSATPAGPSPPRPTAAVTCNRGALMPSWFDIHDAPITSKSVRDEEDVLRAVQIVHTMIDREIAAGTNPEDVFVFGLSQGGALSIASVLTYPRTLGGCAVFSGFLPFDSSSFAARVTDDAKRVVLNFYLRVITAEKLLPQPSLLNLLLAPRYLVNLQSGNTLVIRSALSDR</sequence>
<evidence type="ECO:0000313" key="5">
    <source>
        <dbReference type="Proteomes" id="UP000275267"/>
    </source>
</evidence>
<dbReference type="AlphaFoldDB" id="A0A3L6PSF5"/>
<feature type="region of interest" description="Disordered" evidence="2">
    <location>
        <begin position="134"/>
        <end position="161"/>
    </location>
</feature>
<dbReference type="SUPFAM" id="SSF53474">
    <property type="entry name" value="alpha/beta-Hydrolases"/>
    <property type="match status" value="1"/>
</dbReference>
<comment type="similarity">
    <text evidence="1">Belongs to the AB hydrolase superfamily. AB hydrolase 2 family.</text>
</comment>
<dbReference type="PANTHER" id="PTHR10655:SF57">
    <property type="entry name" value="INACTIVE CARBOXYLESTERASE OS04G0669700-RELATED"/>
    <property type="match status" value="1"/>
</dbReference>
<gene>
    <name evidence="4" type="ORF">C2845_PM16G23460</name>
</gene>
<comment type="caution">
    <text evidence="4">The sequence shown here is derived from an EMBL/GenBank/DDBJ whole genome shotgun (WGS) entry which is preliminary data.</text>
</comment>
<feature type="region of interest" description="Disordered" evidence="2">
    <location>
        <begin position="13"/>
        <end position="46"/>
    </location>
</feature>
<feature type="region of interest" description="Disordered" evidence="2">
    <location>
        <begin position="58"/>
        <end position="92"/>
    </location>
</feature>
<name>A0A3L6PSF5_PANMI</name>
<dbReference type="Pfam" id="PF02230">
    <property type="entry name" value="Abhydrolase_2"/>
    <property type="match status" value="1"/>
</dbReference>
<dbReference type="STRING" id="4540.A0A3L6PSF5"/>